<dbReference type="InterPro" id="IPR013857">
    <property type="entry name" value="NADH-UbQ_OxRdtase-assoc_prot30"/>
</dbReference>
<dbReference type="InterPro" id="IPR039131">
    <property type="entry name" value="NDUFAF1"/>
</dbReference>
<organism evidence="3 4">
    <name type="scientific">Trichoderma aggressivum f. europaeum</name>
    <dbReference type="NCBI Taxonomy" id="173218"/>
    <lineage>
        <taxon>Eukaryota</taxon>
        <taxon>Fungi</taxon>
        <taxon>Dikarya</taxon>
        <taxon>Ascomycota</taxon>
        <taxon>Pezizomycotina</taxon>
        <taxon>Sordariomycetes</taxon>
        <taxon>Hypocreomycetidae</taxon>
        <taxon>Hypocreales</taxon>
        <taxon>Hypocreaceae</taxon>
        <taxon>Trichoderma</taxon>
    </lineage>
</organism>
<dbReference type="GeneID" id="87924655"/>
<dbReference type="SUPFAM" id="SSF49785">
    <property type="entry name" value="Galactose-binding domain-like"/>
    <property type="match status" value="1"/>
</dbReference>
<dbReference type="Proteomes" id="UP001273209">
    <property type="component" value="Unassembled WGS sequence"/>
</dbReference>
<dbReference type="InterPro" id="IPR008979">
    <property type="entry name" value="Galactose-bd-like_sf"/>
</dbReference>
<gene>
    <name evidence="3" type="ORF">Triagg1_9758</name>
</gene>
<dbReference type="Pfam" id="PF08547">
    <property type="entry name" value="CIA30"/>
    <property type="match status" value="1"/>
</dbReference>
<evidence type="ECO:0000256" key="1">
    <source>
        <dbReference type="ARBA" id="ARBA00007884"/>
    </source>
</evidence>
<name>A0AAE1I6M6_9HYPO</name>
<dbReference type="RefSeq" id="XP_062751328.1">
    <property type="nucleotide sequence ID" value="XM_062904751.1"/>
</dbReference>
<dbReference type="AlphaFoldDB" id="A0AAE1I6M6"/>
<sequence>MHATTRWQQLLFLYGGDQPWDSSLWVTSDDRVRGGASQSHLSVINPEKVRFYGHLDTQTLGGAGFASQHSLGVLDWDLSGYEGIVVSVAEADGKRYALTLKDEIPPKRGDGREEAGISWEAEFTVSEGGSGIDLKTVFLPWSAFKPTYRGRPKPDAKPLDLSNVKRVGLMMRSFFGDQEGDFSIEIHAIAAKREIEEEEEDDDPKAAVEAAALKTLQANSFLQLDCSACGNDVVTISHVSALSVLTFTPPFSDPWPLCIATALALQGAPWRSPVRCPDRSASLTCPGPGAGAGAVGAPRLTSPRAYERAAVLLTPPARKLPELPGLLLLRRGRERTGSGRGCRCGNAELLRQLVRDGNDCGMSSAA</sequence>
<proteinExistence type="inferred from homology"/>
<accession>A0AAE1I6M6</accession>
<evidence type="ECO:0000259" key="2">
    <source>
        <dbReference type="Pfam" id="PF08547"/>
    </source>
</evidence>
<comment type="similarity">
    <text evidence="1">Belongs to the CIA30 family.</text>
</comment>
<dbReference type="GO" id="GO:0010257">
    <property type="term" value="P:NADH dehydrogenase complex assembly"/>
    <property type="evidence" value="ECO:0007669"/>
    <property type="project" value="TreeGrafter"/>
</dbReference>
<evidence type="ECO:0000313" key="3">
    <source>
        <dbReference type="EMBL" id="KAK4062760.1"/>
    </source>
</evidence>
<feature type="domain" description="NADH:ubiquinone oxidoreductase intermediate-associated protein 30" evidence="2">
    <location>
        <begin position="20"/>
        <end position="186"/>
    </location>
</feature>
<dbReference type="EMBL" id="JAWRVG010000058">
    <property type="protein sequence ID" value="KAK4062760.1"/>
    <property type="molecule type" value="Genomic_DNA"/>
</dbReference>
<evidence type="ECO:0000313" key="4">
    <source>
        <dbReference type="Proteomes" id="UP001273209"/>
    </source>
</evidence>
<dbReference type="GO" id="GO:0051082">
    <property type="term" value="F:unfolded protein binding"/>
    <property type="evidence" value="ECO:0007669"/>
    <property type="project" value="TreeGrafter"/>
</dbReference>
<keyword evidence="4" id="KW-1185">Reference proteome</keyword>
<comment type="caution">
    <text evidence="3">The sequence shown here is derived from an EMBL/GenBank/DDBJ whole genome shotgun (WGS) entry which is preliminary data.</text>
</comment>
<dbReference type="PANTHER" id="PTHR13194">
    <property type="entry name" value="COMPLEX I INTERMEDIATE-ASSOCIATED PROTEIN 30"/>
    <property type="match status" value="1"/>
</dbReference>
<protein>
    <recommendedName>
        <fullName evidence="2">NADH:ubiquinone oxidoreductase intermediate-associated protein 30 domain-containing protein</fullName>
    </recommendedName>
</protein>
<reference evidence="3" key="1">
    <citation type="submission" date="2023-11" db="EMBL/GenBank/DDBJ databases">
        <title>The genome sequences of three competitors of mushroom-forming fungi.</title>
        <authorList>
            <person name="Beijen E."/>
            <person name="Ohm R.A."/>
        </authorList>
    </citation>
    <scope>NUCLEOTIDE SEQUENCE</scope>
    <source>
        <strain evidence="3">CBS 100526</strain>
    </source>
</reference>
<dbReference type="PANTHER" id="PTHR13194:SF19">
    <property type="entry name" value="NAD(P)-BINDING ROSSMANN-FOLD SUPERFAMILY PROTEIN"/>
    <property type="match status" value="1"/>
</dbReference>